<dbReference type="STRING" id="479432.Sros_0369"/>
<reference evidence="1 2" key="1">
    <citation type="journal article" date="2010" name="Stand. Genomic Sci.">
        <title>Complete genome sequence of Streptosporangium roseum type strain (NI 9100).</title>
        <authorList>
            <person name="Nolan M."/>
            <person name="Sikorski J."/>
            <person name="Jando M."/>
            <person name="Lucas S."/>
            <person name="Lapidus A."/>
            <person name="Glavina Del Rio T."/>
            <person name="Chen F."/>
            <person name="Tice H."/>
            <person name="Pitluck S."/>
            <person name="Cheng J.F."/>
            <person name="Chertkov O."/>
            <person name="Sims D."/>
            <person name="Meincke L."/>
            <person name="Brettin T."/>
            <person name="Han C."/>
            <person name="Detter J.C."/>
            <person name="Bruce D."/>
            <person name="Goodwin L."/>
            <person name="Land M."/>
            <person name="Hauser L."/>
            <person name="Chang Y.J."/>
            <person name="Jeffries C.D."/>
            <person name="Ivanova N."/>
            <person name="Mavromatis K."/>
            <person name="Mikhailova N."/>
            <person name="Chen A."/>
            <person name="Palaniappan K."/>
            <person name="Chain P."/>
            <person name="Rohde M."/>
            <person name="Goker M."/>
            <person name="Bristow J."/>
            <person name="Eisen J.A."/>
            <person name="Markowitz V."/>
            <person name="Hugenholtz P."/>
            <person name="Kyrpides N.C."/>
            <person name="Klenk H.P."/>
        </authorList>
    </citation>
    <scope>NUCLEOTIDE SEQUENCE [LARGE SCALE GENOMIC DNA]</scope>
    <source>
        <strain evidence="2">ATCC 12428 / DSM 43021 / JCM 3005 / NI 9100</strain>
    </source>
</reference>
<gene>
    <name evidence="1" type="ordered locus">Sros_0369</name>
</gene>
<evidence type="ECO:0000313" key="1">
    <source>
        <dbReference type="EMBL" id="ACZ83400.1"/>
    </source>
</evidence>
<dbReference type="AlphaFoldDB" id="D2B0Z3"/>
<dbReference type="KEGG" id="sro:Sros_0369"/>
<proteinExistence type="predicted"/>
<dbReference type="Proteomes" id="UP000002029">
    <property type="component" value="Chromosome"/>
</dbReference>
<name>D2B0Z3_STRRD</name>
<evidence type="ECO:0000313" key="2">
    <source>
        <dbReference type="Proteomes" id="UP000002029"/>
    </source>
</evidence>
<sequence>MILTGRLPNGAASVAAVRTISSTRAPASTAGLLR</sequence>
<protein>
    <submittedName>
        <fullName evidence="1">Uncharacterized protein</fullName>
    </submittedName>
</protein>
<accession>D2B0Z3</accession>
<organism evidence="1 2">
    <name type="scientific">Streptosporangium roseum (strain ATCC 12428 / DSM 43021 / JCM 3005 / KCTC 9067 / NCIMB 10171 / NRRL 2505 / NI 9100)</name>
    <dbReference type="NCBI Taxonomy" id="479432"/>
    <lineage>
        <taxon>Bacteria</taxon>
        <taxon>Bacillati</taxon>
        <taxon>Actinomycetota</taxon>
        <taxon>Actinomycetes</taxon>
        <taxon>Streptosporangiales</taxon>
        <taxon>Streptosporangiaceae</taxon>
        <taxon>Streptosporangium</taxon>
    </lineage>
</organism>
<keyword evidence="2" id="KW-1185">Reference proteome</keyword>
<dbReference type="EMBL" id="CP001814">
    <property type="protein sequence ID" value="ACZ83400.1"/>
    <property type="molecule type" value="Genomic_DNA"/>
</dbReference>
<dbReference type="HOGENOM" id="CLU_3376396_0_0_11"/>